<organism evidence="4 6">
    <name type="scientific">Streptococcus chenjunshii</name>
    <dbReference type="NCBI Taxonomy" id="2173853"/>
    <lineage>
        <taxon>Bacteria</taxon>
        <taxon>Bacillati</taxon>
        <taxon>Bacillota</taxon>
        <taxon>Bacilli</taxon>
        <taxon>Lactobacillales</taxon>
        <taxon>Streptococcaceae</taxon>
        <taxon>Streptococcus</taxon>
    </lineage>
</organism>
<evidence type="ECO:0008006" key="8">
    <source>
        <dbReference type="Google" id="ProtNLM"/>
    </source>
</evidence>
<dbReference type="OrthoDB" id="2236358at2"/>
<evidence type="ECO:0000313" key="7">
    <source>
        <dbReference type="Proteomes" id="UP000264056"/>
    </source>
</evidence>
<keyword evidence="1" id="KW-0812">Transmembrane</keyword>
<feature type="transmembrane region" description="Helical" evidence="1">
    <location>
        <begin position="54"/>
        <end position="75"/>
    </location>
</feature>
<evidence type="ECO:0000313" key="5">
    <source>
        <dbReference type="Proteomes" id="UP000246115"/>
    </source>
</evidence>
<evidence type="ECO:0000313" key="4">
    <source>
        <dbReference type="EMBL" id="RFU53730.1"/>
    </source>
</evidence>
<dbReference type="EMBL" id="QVQY01000004">
    <property type="protein sequence ID" value="RFU51610.1"/>
    <property type="molecule type" value="Genomic_DNA"/>
</dbReference>
<feature type="transmembrane region" description="Helical" evidence="1">
    <location>
        <begin position="129"/>
        <end position="149"/>
    </location>
</feature>
<keyword evidence="7" id="KW-1185">Reference proteome</keyword>
<gene>
    <name evidence="2" type="ORF">DDV21_007005</name>
    <name evidence="3" type="ORF">DDV22_02910</name>
    <name evidence="4" type="ORF">DDV23_03310</name>
</gene>
<dbReference type="Proteomes" id="UP000246115">
    <property type="component" value="Chromosome"/>
</dbReference>
<sequence>MFFYDLTIVLTAMMAGFMLSYCLTIGSYFNYLLTTKKDDGFSDYYSPFRREKHIPKWYGACVVCQFATALLSLLVNWQSGHWPASLGAVLPLILLLLAHRLTGFGESEELINSGKINDVRRRIYLKWNLPLHFSYFILYFAASVFLIWAR</sequence>
<dbReference type="AlphaFoldDB" id="A0A372KN51"/>
<evidence type="ECO:0000313" key="2">
    <source>
        <dbReference type="EMBL" id="AXQ78849.1"/>
    </source>
</evidence>
<feature type="transmembrane region" description="Helical" evidence="1">
    <location>
        <begin position="6"/>
        <end position="33"/>
    </location>
</feature>
<evidence type="ECO:0000313" key="6">
    <source>
        <dbReference type="Proteomes" id="UP000262901"/>
    </source>
</evidence>
<keyword evidence="1" id="KW-0472">Membrane</keyword>
<evidence type="ECO:0000313" key="3">
    <source>
        <dbReference type="EMBL" id="RFU51610.1"/>
    </source>
</evidence>
<feature type="transmembrane region" description="Helical" evidence="1">
    <location>
        <begin position="81"/>
        <end position="98"/>
    </location>
</feature>
<dbReference type="KEGG" id="schj:DDV21_007005"/>
<keyword evidence="1" id="KW-1133">Transmembrane helix</keyword>
<reference evidence="3 7" key="1">
    <citation type="submission" date="2018-08" db="EMBL/GenBank/DDBJ databases">
        <title>Draft genome of Streptococcus sp .nov. Z2.</title>
        <authorList>
            <person name="Tian Z."/>
        </authorList>
    </citation>
    <scope>NUCLEOTIDE SEQUENCE [LARGE SCALE GENOMIC DNA]</scope>
    <source>
        <strain evidence="3 7">Z2</strain>
    </source>
</reference>
<reference evidence="5" key="3">
    <citation type="submission" date="2018-08" db="EMBL/GenBank/DDBJ databases">
        <title>Streptococcus chenjunshii sp. nov., isolated from stools sample of the Tibetan antelope in the Qinghai-Tibet plateau, China.</title>
        <authorList>
            <person name="Tian Z."/>
        </authorList>
    </citation>
    <scope>NUCLEOTIDE SEQUENCE [LARGE SCALE GENOMIC DNA]</scope>
    <source>
        <strain evidence="5">Z15</strain>
    </source>
</reference>
<reference evidence="4 6" key="2">
    <citation type="submission" date="2018-08" db="EMBL/GenBank/DDBJ databases">
        <title>Draft genome of Streptococcus sp. nov. Z1.</title>
        <authorList>
            <person name="Tian Z."/>
        </authorList>
    </citation>
    <scope>NUCLEOTIDE SEQUENCE [LARGE SCALE GENOMIC DNA]</scope>
    <source>
        <strain evidence="4">Z1</strain>
        <strain evidence="6">Z1(2018)</strain>
    </source>
</reference>
<accession>A0A372KN51</accession>
<name>A0A372KN51_9STRE</name>
<reference evidence="2" key="4">
    <citation type="journal article" date="2019" name="Int. J. Syst. Evol. Microbiol.">
        <title>Streptococcus chenjunshii sp. nov. isolated from feces of Tibetan antelopes.</title>
        <authorList>
            <person name="Tian Z."/>
            <person name="Lu S."/>
            <person name="Jin D."/>
            <person name="Yang J."/>
            <person name="Pu J."/>
            <person name="Lai X.H."/>
            <person name="Bai X.N."/>
            <person name="Wu X.M."/>
            <person name="Li J."/>
            <person name="Wang S."/>
            <person name="Xu J."/>
        </authorList>
    </citation>
    <scope>NUCLEOTIDE SEQUENCE</scope>
    <source>
        <strain evidence="2">Z15</strain>
    </source>
</reference>
<dbReference type="RefSeq" id="WP_116877685.1">
    <property type="nucleotide sequence ID" value="NZ_CP031733.1"/>
</dbReference>
<dbReference type="Proteomes" id="UP000262901">
    <property type="component" value="Unassembled WGS sequence"/>
</dbReference>
<dbReference type="EMBL" id="QVQZ01000004">
    <property type="protein sequence ID" value="RFU53730.1"/>
    <property type="molecule type" value="Genomic_DNA"/>
</dbReference>
<dbReference type="Proteomes" id="UP000264056">
    <property type="component" value="Unassembled WGS sequence"/>
</dbReference>
<proteinExistence type="predicted"/>
<evidence type="ECO:0000256" key="1">
    <source>
        <dbReference type="SAM" id="Phobius"/>
    </source>
</evidence>
<dbReference type="EMBL" id="CP031733">
    <property type="protein sequence ID" value="AXQ78849.1"/>
    <property type="molecule type" value="Genomic_DNA"/>
</dbReference>
<protein>
    <recommendedName>
        <fullName evidence="8">DUF1772 domain-containing protein</fullName>
    </recommendedName>
</protein>
<accession>A0A346NCV4</accession>